<dbReference type="InterPro" id="IPR050062">
    <property type="entry name" value="Pro-tRNA_synthetase"/>
</dbReference>
<evidence type="ECO:0000256" key="5">
    <source>
        <dbReference type="ARBA" id="ARBA00022840"/>
    </source>
</evidence>
<dbReference type="InterPro" id="IPR004154">
    <property type="entry name" value="Anticodon-bd"/>
</dbReference>
<proteinExistence type="predicted"/>
<evidence type="ECO:0000256" key="3">
    <source>
        <dbReference type="ARBA" id="ARBA00022598"/>
    </source>
</evidence>
<dbReference type="Pfam" id="PF03129">
    <property type="entry name" value="HGTP_anticodon"/>
    <property type="match status" value="1"/>
</dbReference>
<comment type="catalytic activity">
    <reaction evidence="9">
        <text>tRNA(Pro) + L-proline + ATP = L-prolyl-tRNA(Pro) + AMP + diphosphate</text>
        <dbReference type="Rhea" id="RHEA:14305"/>
        <dbReference type="Rhea" id="RHEA-COMP:9700"/>
        <dbReference type="Rhea" id="RHEA-COMP:9702"/>
        <dbReference type="ChEBI" id="CHEBI:30616"/>
        <dbReference type="ChEBI" id="CHEBI:33019"/>
        <dbReference type="ChEBI" id="CHEBI:60039"/>
        <dbReference type="ChEBI" id="CHEBI:78442"/>
        <dbReference type="ChEBI" id="CHEBI:78532"/>
        <dbReference type="ChEBI" id="CHEBI:456215"/>
        <dbReference type="EC" id="6.1.1.15"/>
    </reaction>
</comment>
<dbReference type="InterPro" id="IPR044140">
    <property type="entry name" value="ProRS_anticodon_short"/>
</dbReference>
<protein>
    <recommendedName>
        <fullName evidence="2">Proline--tRNA ligase</fullName>
        <ecNumber evidence="1">6.1.1.15</ecNumber>
    </recommendedName>
    <alternativeName>
        <fullName evidence="8">Prolyl-tRNA synthetase</fullName>
    </alternativeName>
</protein>
<evidence type="ECO:0000256" key="7">
    <source>
        <dbReference type="ARBA" id="ARBA00023146"/>
    </source>
</evidence>
<dbReference type="Gene3D" id="3.30.930.10">
    <property type="entry name" value="Bira Bifunctional Protein, Domain 2"/>
    <property type="match status" value="1"/>
</dbReference>
<gene>
    <name evidence="11" type="ORF">COX81_04140</name>
</gene>
<reference evidence="12" key="1">
    <citation type="submission" date="2017-09" db="EMBL/GenBank/DDBJ databases">
        <title>Depth-based differentiation of microbial function through sediment-hosted aquifers and enrichment of novel symbionts in the deep terrestrial subsurface.</title>
        <authorList>
            <person name="Probst A.J."/>
            <person name="Ladd B."/>
            <person name="Jarett J.K."/>
            <person name="Geller-Mcgrath D.E."/>
            <person name="Sieber C.M.K."/>
            <person name="Emerson J.B."/>
            <person name="Anantharaman K."/>
            <person name="Thomas B.C."/>
            <person name="Malmstrom R."/>
            <person name="Stieglmeier M."/>
            <person name="Klingl A."/>
            <person name="Woyke T."/>
            <person name="Ryan C.M."/>
            <person name="Banfield J.F."/>
        </authorList>
    </citation>
    <scope>NUCLEOTIDE SEQUENCE [LARGE SCALE GENOMIC DNA]</scope>
</reference>
<dbReference type="EMBL" id="PFPK01000048">
    <property type="protein sequence ID" value="PIZ94211.1"/>
    <property type="molecule type" value="Genomic_DNA"/>
</dbReference>
<evidence type="ECO:0000256" key="9">
    <source>
        <dbReference type="ARBA" id="ARBA00047671"/>
    </source>
</evidence>
<dbReference type="InterPro" id="IPR036621">
    <property type="entry name" value="Anticodon-bd_dom_sf"/>
</dbReference>
<dbReference type="InterPro" id="IPR045864">
    <property type="entry name" value="aa-tRNA-synth_II/BPL/LPL"/>
</dbReference>
<evidence type="ECO:0000256" key="1">
    <source>
        <dbReference type="ARBA" id="ARBA00012831"/>
    </source>
</evidence>
<dbReference type="EC" id="6.1.1.15" evidence="1"/>
<dbReference type="InterPro" id="IPR006195">
    <property type="entry name" value="aa-tRNA-synth_II"/>
</dbReference>
<dbReference type="GO" id="GO:0004827">
    <property type="term" value="F:proline-tRNA ligase activity"/>
    <property type="evidence" value="ECO:0007669"/>
    <property type="project" value="UniProtKB-EC"/>
</dbReference>
<dbReference type="SUPFAM" id="SSF55681">
    <property type="entry name" value="Class II aaRS and biotin synthetases"/>
    <property type="match status" value="1"/>
</dbReference>
<dbReference type="SUPFAM" id="SSF52954">
    <property type="entry name" value="Class II aaRS ABD-related"/>
    <property type="match status" value="1"/>
</dbReference>
<dbReference type="CDD" id="cd00861">
    <property type="entry name" value="ProRS_anticodon_short"/>
    <property type="match status" value="1"/>
</dbReference>
<dbReference type="GO" id="GO:0005829">
    <property type="term" value="C:cytosol"/>
    <property type="evidence" value="ECO:0007669"/>
    <property type="project" value="TreeGrafter"/>
</dbReference>
<evidence type="ECO:0000256" key="8">
    <source>
        <dbReference type="ARBA" id="ARBA00029731"/>
    </source>
</evidence>
<dbReference type="PROSITE" id="PS50862">
    <property type="entry name" value="AA_TRNA_LIGASE_II"/>
    <property type="match status" value="1"/>
</dbReference>
<sequence>MRQSQLFTKTRKEAPADEVSKNAQLLIRAGFIHKEMAGVYTYLPLGLRVLDKINNIIRQEINAIGGQEVFLTSLQDKSVWEKTGRWSDEVVDNWFKTELKSGTELGLGFTHEEPLTALMKNHINSYKDLPQYVYQIQTKFRNEMRSKSGIMRCREFLMKDLYSFSRSEKELDDFYEKSKIAYTNIFNRCGLGDRTYITFASGGTFSKYSHEFQTVSEAGEDLIYIDKEKKLAVNKEVLNDEVLNDLGLKRKNLIEEKAIEVGNIFKQKTKFSEPLGLKFIDEDGKEKPVIMGAYGIGPGRIMGTIVELHNDDNGIIWPEEVAPFAVHLISLAREDVEVKKADEIYEKLQSQCMEVLYDDRQGVQAGKKFADGDLIGIPKRIIVSSKTLEKNSVEVKMRNQDESNLINLDNI</sequence>
<evidence type="ECO:0000256" key="4">
    <source>
        <dbReference type="ARBA" id="ARBA00022741"/>
    </source>
</evidence>
<dbReference type="PANTHER" id="PTHR42753">
    <property type="entry name" value="MITOCHONDRIAL RIBOSOME PROTEIN L39/PROLYL-TRNA LIGASE FAMILY MEMBER"/>
    <property type="match status" value="1"/>
</dbReference>
<keyword evidence="5" id="KW-0067">ATP-binding</keyword>
<dbReference type="GO" id="GO:0006433">
    <property type="term" value="P:prolyl-tRNA aminoacylation"/>
    <property type="evidence" value="ECO:0007669"/>
    <property type="project" value="InterPro"/>
</dbReference>
<evidence type="ECO:0000256" key="2">
    <source>
        <dbReference type="ARBA" id="ARBA00019110"/>
    </source>
</evidence>
<dbReference type="PANTHER" id="PTHR42753:SF2">
    <property type="entry name" value="PROLINE--TRNA LIGASE"/>
    <property type="match status" value="1"/>
</dbReference>
<accession>A0A2M7V6B7</accession>
<dbReference type="PRINTS" id="PR01046">
    <property type="entry name" value="TRNASYNTHPRO"/>
</dbReference>
<evidence type="ECO:0000256" key="6">
    <source>
        <dbReference type="ARBA" id="ARBA00022917"/>
    </source>
</evidence>
<comment type="caution">
    <text evidence="11">The sequence shown here is derived from an EMBL/GenBank/DDBJ whole genome shotgun (WGS) entry which is preliminary data.</text>
</comment>
<keyword evidence="7 11" id="KW-0030">Aminoacyl-tRNA synthetase</keyword>
<dbReference type="InterPro" id="IPR002316">
    <property type="entry name" value="Pro-tRNA-ligase_IIa"/>
</dbReference>
<dbReference type="GO" id="GO:0005524">
    <property type="term" value="F:ATP binding"/>
    <property type="evidence" value="ECO:0007669"/>
    <property type="project" value="UniProtKB-KW"/>
</dbReference>
<feature type="domain" description="Aminoacyl-transfer RNA synthetases class-II family profile" evidence="10">
    <location>
        <begin position="38"/>
        <end position="318"/>
    </location>
</feature>
<evidence type="ECO:0000313" key="11">
    <source>
        <dbReference type="EMBL" id="PIZ94211.1"/>
    </source>
</evidence>
<keyword evidence="4" id="KW-0547">Nucleotide-binding</keyword>
<keyword evidence="3" id="KW-0436">Ligase</keyword>
<dbReference type="Gene3D" id="3.40.50.800">
    <property type="entry name" value="Anticodon-binding domain"/>
    <property type="match status" value="1"/>
</dbReference>
<dbReference type="Proteomes" id="UP000228568">
    <property type="component" value="Unassembled WGS sequence"/>
</dbReference>
<dbReference type="InterPro" id="IPR002314">
    <property type="entry name" value="aa-tRNA-synt_IIb"/>
</dbReference>
<dbReference type="Pfam" id="PF00587">
    <property type="entry name" value="tRNA-synt_2b"/>
    <property type="match status" value="1"/>
</dbReference>
<evidence type="ECO:0000313" key="12">
    <source>
        <dbReference type="Proteomes" id="UP000228568"/>
    </source>
</evidence>
<dbReference type="AlphaFoldDB" id="A0A2M7V6B7"/>
<organism evidence="11 12">
    <name type="scientific">Candidatus Magasanikbacteria bacterium CG_4_10_14_0_2_um_filter_37_12</name>
    <dbReference type="NCBI Taxonomy" id="1974637"/>
    <lineage>
        <taxon>Bacteria</taxon>
        <taxon>Candidatus Magasanikiibacteriota</taxon>
    </lineage>
</organism>
<keyword evidence="6" id="KW-0648">Protein biosynthesis</keyword>
<evidence type="ECO:0000259" key="10">
    <source>
        <dbReference type="PROSITE" id="PS50862"/>
    </source>
</evidence>
<name>A0A2M7V6B7_9BACT</name>